<keyword evidence="1" id="KW-0805">Transcription regulation</keyword>
<feature type="domain" description="HTH tetR-type" evidence="5">
    <location>
        <begin position="9"/>
        <end position="69"/>
    </location>
</feature>
<reference evidence="6 7" key="1">
    <citation type="submission" date="2021-03" db="EMBL/GenBank/DDBJ databases">
        <title>Sequencing the genomes of 1000 actinobacteria strains.</title>
        <authorList>
            <person name="Klenk H.-P."/>
        </authorList>
    </citation>
    <scope>NUCLEOTIDE SEQUENCE [LARGE SCALE GENOMIC DNA]</scope>
    <source>
        <strain evidence="6 7">DSM 18824</strain>
    </source>
</reference>
<dbReference type="PANTHER" id="PTHR30055">
    <property type="entry name" value="HTH-TYPE TRANSCRIPTIONAL REGULATOR RUTR"/>
    <property type="match status" value="1"/>
</dbReference>
<dbReference type="InterPro" id="IPR050109">
    <property type="entry name" value="HTH-type_TetR-like_transc_reg"/>
</dbReference>
<sequence>MTAITEHDTATATRILAAARELLLKRGVKGLTVAEIAQRSHVGKGTAYLYWATKEDLLFGLVARDFLAVLDHEIAALTADPDLARPHRLCPHLIHTALDNPFVRALQTGDTDLLGILAKHRRSKELLDLLGPAALMYTVLPVWRRHGLARTDWSLDDQAYALQALMIGFLETTTTRIPVLHNVNVDEPDKVMAAAVTALLGPDQADPAQLRATANEGLTLLAERRQSVLALIGSQHSR</sequence>
<protein>
    <submittedName>
        <fullName evidence="6">AcrR family transcriptional regulator</fullName>
    </submittedName>
</protein>
<feature type="DNA-binding region" description="H-T-H motif" evidence="4">
    <location>
        <begin position="32"/>
        <end position="51"/>
    </location>
</feature>
<dbReference type="InterPro" id="IPR009057">
    <property type="entry name" value="Homeodomain-like_sf"/>
</dbReference>
<dbReference type="EMBL" id="JAGINT010000001">
    <property type="protein sequence ID" value="MBP2351663.1"/>
    <property type="molecule type" value="Genomic_DNA"/>
</dbReference>
<keyword evidence="2 4" id="KW-0238">DNA-binding</keyword>
<dbReference type="Proteomes" id="UP000755585">
    <property type="component" value="Unassembled WGS sequence"/>
</dbReference>
<keyword evidence="3" id="KW-0804">Transcription</keyword>
<evidence type="ECO:0000256" key="3">
    <source>
        <dbReference type="ARBA" id="ARBA00023163"/>
    </source>
</evidence>
<evidence type="ECO:0000256" key="4">
    <source>
        <dbReference type="PROSITE-ProRule" id="PRU00335"/>
    </source>
</evidence>
<dbReference type="Pfam" id="PF00440">
    <property type="entry name" value="TetR_N"/>
    <property type="match status" value="1"/>
</dbReference>
<dbReference type="PROSITE" id="PS01081">
    <property type="entry name" value="HTH_TETR_1"/>
    <property type="match status" value="1"/>
</dbReference>
<dbReference type="InterPro" id="IPR001647">
    <property type="entry name" value="HTH_TetR"/>
</dbReference>
<dbReference type="Gene3D" id="1.10.357.10">
    <property type="entry name" value="Tetracycline Repressor, domain 2"/>
    <property type="match status" value="1"/>
</dbReference>
<dbReference type="PANTHER" id="PTHR30055:SF234">
    <property type="entry name" value="HTH-TYPE TRANSCRIPTIONAL REGULATOR BETI"/>
    <property type="match status" value="1"/>
</dbReference>
<evidence type="ECO:0000313" key="7">
    <source>
        <dbReference type="Proteomes" id="UP000755585"/>
    </source>
</evidence>
<name>A0ABS4UJ28_9ACTN</name>
<keyword evidence="7" id="KW-1185">Reference proteome</keyword>
<accession>A0ABS4UJ28</accession>
<proteinExistence type="predicted"/>
<comment type="caution">
    <text evidence="6">The sequence shown here is derived from an EMBL/GenBank/DDBJ whole genome shotgun (WGS) entry which is preliminary data.</text>
</comment>
<evidence type="ECO:0000256" key="1">
    <source>
        <dbReference type="ARBA" id="ARBA00023015"/>
    </source>
</evidence>
<evidence type="ECO:0000313" key="6">
    <source>
        <dbReference type="EMBL" id="MBP2351663.1"/>
    </source>
</evidence>
<organism evidence="6 7">
    <name type="scientific">Kribbella aluminosa</name>
    <dbReference type="NCBI Taxonomy" id="416017"/>
    <lineage>
        <taxon>Bacteria</taxon>
        <taxon>Bacillati</taxon>
        <taxon>Actinomycetota</taxon>
        <taxon>Actinomycetes</taxon>
        <taxon>Propionibacteriales</taxon>
        <taxon>Kribbellaceae</taxon>
        <taxon>Kribbella</taxon>
    </lineage>
</organism>
<evidence type="ECO:0000256" key="2">
    <source>
        <dbReference type="ARBA" id="ARBA00023125"/>
    </source>
</evidence>
<dbReference type="InterPro" id="IPR023772">
    <property type="entry name" value="DNA-bd_HTH_TetR-type_CS"/>
</dbReference>
<dbReference type="SUPFAM" id="SSF46689">
    <property type="entry name" value="Homeodomain-like"/>
    <property type="match status" value="1"/>
</dbReference>
<dbReference type="PROSITE" id="PS50977">
    <property type="entry name" value="HTH_TETR_2"/>
    <property type="match status" value="1"/>
</dbReference>
<gene>
    <name evidence="6" type="ORF">JOF29_002746</name>
</gene>
<dbReference type="PRINTS" id="PR00455">
    <property type="entry name" value="HTHTETR"/>
</dbReference>
<dbReference type="RefSeq" id="WP_209694541.1">
    <property type="nucleotide sequence ID" value="NZ_BAAAVU010000013.1"/>
</dbReference>
<evidence type="ECO:0000259" key="5">
    <source>
        <dbReference type="PROSITE" id="PS50977"/>
    </source>
</evidence>